<dbReference type="Pfam" id="PF25133">
    <property type="entry name" value="TYW2_N_2"/>
    <property type="match status" value="1"/>
</dbReference>
<dbReference type="SUPFAM" id="SSF53335">
    <property type="entry name" value="S-adenosyl-L-methionine-dependent methyltransferases"/>
    <property type="match status" value="1"/>
</dbReference>
<keyword evidence="8 10" id="KW-0539">Nucleus</keyword>
<evidence type="ECO:0000313" key="13">
    <source>
        <dbReference type="Proteomes" id="UP000398389"/>
    </source>
</evidence>
<accession>A0A5E8C3A2</accession>
<dbReference type="GO" id="GO:0005759">
    <property type="term" value="C:mitochondrial matrix"/>
    <property type="evidence" value="ECO:0007669"/>
    <property type="project" value="UniProtKB-SubCell"/>
</dbReference>
<feature type="domain" description="SAM-dependent methyltransferase TRM5/TYW2-type" evidence="11">
    <location>
        <begin position="189"/>
        <end position="503"/>
    </location>
</feature>
<evidence type="ECO:0000256" key="6">
    <source>
        <dbReference type="ARBA" id="ARBA00022694"/>
    </source>
</evidence>
<dbReference type="Proteomes" id="UP000398389">
    <property type="component" value="Unassembled WGS sequence"/>
</dbReference>
<keyword evidence="2 10" id="KW-0963">Cytoplasm</keyword>
<keyword evidence="4 10" id="KW-0808">Transferase</keyword>
<reference evidence="12 13" key="1">
    <citation type="submission" date="2019-09" db="EMBL/GenBank/DDBJ databases">
        <authorList>
            <person name="Brejova B."/>
        </authorList>
    </citation>
    <scope>NUCLEOTIDE SEQUENCE [LARGE SCALE GENOMIC DNA]</scope>
</reference>
<feature type="binding site" evidence="10">
    <location>
        <begin position="344"/>
        <end position="345"/>
    </location>
    <ligand>
        <name>S-adenosyl-L-methionine</name>
        <dbReference type="ChEBI" id="CHEBI:59789"/>
    </ligand>
</feature>
<dbReference type="Gene3D" id="3.30.300.110">
    <property type="entry name" value="Met-10+ protein-like domains"/>
    <property type="match status" value="1"/>
</dbReference>
<dbReference type="Pfam" id="PF02475">
    <property type="entry name" value="TRM5-TYW2_MTfase"/>
    <property type="match status" value="1"/>
</dbReference>
<evidence type="ECO:0000256" key="9">
    <source>
        <dbReference type="ARBA" id="ARBA00047783"/>
    </source>
</evidence>
<proteinExistence type="inferred from homology"/>
<comment type="catalytic activity">
    <reaction evidence="9 10">
        <text>guanosine(37) in tRNA + S-adenosyl-L-methionine = N(1)-methylguanosine(37) in tRNA + S-adenosyl-L-homocysteine + H(+)</text>
        <dbReference type="Rhea" id="RHEA:36899"/>
        <dbReference type="Rhea" id="RHEA-COMP:10145"/>
        <dbReference type="Rhea" id="RHEA-COMP:10147"/>
        <dbReference type="ChEBI" id="CHEBI:15378"/>
        <dbReference type="ChEBI" id="CHEBI:57856"/>
        <dbReference type="ChEBI" id="CHEBI:59789"/>
        <dbReference type="ChEBI" id="CHEBI:73542"/>
        <dbReference type="ChEBI" id="CHEBI:74269"/>
        <dbReference type="EC" id="2.1.1.228"/>
    </reaction>
</comment>
<keyword evidence="7 10" id="KW-0496">Mitochondrion</keyword>
<comment type="similarity">
    <text evidence="1">Belongs to the class I-like SAM-binding methyltransferase superfamily. TRM5/TYW2 family.</text>
</comment>
<name>A0A5E8C3A2_9ASCO</name>
<evidence type="ECO:0000259" key="11">
    <source>
        <dbReference type="PROSITE" id="PS51684"/>
    </source>
</evidence>
<dbReference type="EC" id="2.1.1.228" evidence="10"/>
<evidence type="ECO:0000256" key="8">
    <source>
        <dbReference type="ARBA" id="ARBA00023242"/>
    </source>
</evidence>
<dbReference type="PANTHER" id="PTHR23245">
    <property type="entry name" value="TRNA METHYLTRANSFERASE"/>
    <property type="match status" value="1"/>
</dbReference>
<keyword evidence="3 10" id="KW-0489">Methyltransferase</keyword>
<dbReference type="PROSITE" id="PS51684">
    <property type="entry name" value="SAM_MT_TRM5_TYW2"/>
    <property type="match status" value="1"/>
</dbReference>
<protein>
    <recommendedName>
        <fullName evidence="10">tRNA (guanine(37)-N1)-methyltransferase</fullName>
        <ecNumber evidence="10">2.1.1.228</ecNumber>
    </recommendedName>
    <alternativeName>
        <fullName evidence="10">M1G-methyltransferase</fullName>
    </alternativeName>
    <alternativeName>
        <fullName evidence="10">tRNA [GM37] methyltransferase</fullName>
    </alternativeName>
    <alternativeName>
        <fullName evidence="10">tRNA methyltransferase 5</fullName>
    </alternativeName>
</protein>
<feature type="binding site" evidence="10">
    <location>
        <begin position="316"/>
        <end position="317"/>
    </location>
    <ligand>
        <name>S-adenosyl-L-methionine</name>
        <dbReference type="ChEBI" id="CHEBI:59789"/>
    </ligand>
</feature>
<dbReference type="FunFam" id="3.30.300.110:FF:000001">
    <property type="entry name" value="tRNA (guanine(37)-N1)-methyltransferase"/>
    <property type="match status" value="1"/>
</dbReference>
<dbReference type="HAMAP" id="MF_03152">
    <property type="entry name" value="TRM5"/>
    <property type="match status" value="1"/>
</dbReference>
<dbReference type="Gene3D" id="3.40.50.150">
    <property type="entry name" value="Vaccinia Virus protein VP39"/>
    <property type="match status" value="1"/>
</dbReference>
<dbReference type="InterPro" id="IPR056744">
    <property type="entry name" value="TRM5/TYW2-like_N"/>
</dbReference>
<keyword evidence="13" id="KW-1185">Reference proteome</keyword>
<evidence type="ECO:0000256" key="2">
    <source>
        <dbReference type="ARBA" id="ARBA00022490"/>
    </source>
</evidence>
<comment type="similarity">
    <text evidence="10">Belongs to the TRM5 / TYW2 family.</text>
</comment>
<dbReference type="InterPro" id="IPR025792">
    <property type="entry name" value="tRNA_Gua_MeTrfase_euk"/>
</dbReference>
<evidence type="ECO:0000256" key="1">
    <source>
        <dbReference type="ARBA" id="ARBA00009775"/>
    </source>
</evidence>
<dbReference type="EMBL" id="CABVLU010000004">
    <property type="protein sequence ID" value="VVT56238.1"/>
    <property type="molecule type" value="Genomic_DNA"/>
</dbReference>
<dbReference type="GO" id="GO:0052906">
    <property type="term" value="F:tRNA (guanine(37)-N1)-methyltransferase activity"/>
    <property type="evidence" value="ECO:0007669"/>
    <property type="project" value="UniProtKB-UniRule"/>
</dbReference>
<keyword evidence="5 10" id="KW-0949">S-adenosyl-L-methionine</keyword>
<feature type="binding site" evidence="10">
    <location>
        <position position="400"/>
    </location>
    <ligand>
        <name>S-adenosyl-L-methionine</name>
        <dbReference type="ChEBI" id="CHEBI:59789"/>
    </ligand>
</feature>
<dbReference type="GO" id="GO:0002939">
    <property type="term" value="P:tRNA N1-guanine methylation"/>
    <property type="evidence" value="ECO:0007669"/>
    <property type="project" value="TreeGrafter"/>
</dbReference>
<evidence type="ECO:0000256" key="3">
    <source>
        <dbReference type="ARBA" id="ARBA00022603"/>
    </source>
</evidence>
<evidence type="ECO:0000256" key="4">
    <source>
        <dbReference type="ARBA" id="ARBA00022679"/>
    </source>
</evidence>
<dbReference type="InterPro" id="IPR029063">
    <property type="entry name" value="SAM-dependent_MTases_sf"/>
</dbReference>
<dbReference type="GO" id="GO:0070901">
    <property type="term" value="P:mitochondrial tRNA methylation"/>
    <property type="evidence" value="ECO:0007669"/>
    <property type="project" value="TreeGrafter"/>
</dbReference>
<keyword evidence="6 10" id="KW-0819">tRNA processing</keyword>
<evidence type="ECO:0000256" key="10">
    <source>
        <dbReference type="HAMAP-Rule" id="MF_03152"/>
    </source>
</evidence>
<organism evidence="12 13">
    <name type="scientific">Magnusiomyces paraingens</name>
    <dbReference type="NCBI Taxonomy" id="2606893"/>
    <lineage>
        <taxon>Eukaryota</taxon>
        <taxon>Fungi</taxon>
        <taxon>Dikarya</taxon>
        <taxon>Ascomycota</taxon>
        <taxon>Saccharomycotina</taxon>
        <taxon>Dipodascomycetes</taxon>
        <taxon>Dipodascales</taxon>
        <taxon>Dipodascaceae</taxon>
        <taxon>Magnusiomyces</taxon>
    </lineage>
</organism>
<evidence type="ECO:0000256" key="5">
    <source>
        <dbReference type="ARBA" id="ARBA00022691"/>
    </source>
</evidence>
<dbReference type="OrthoDB" id="408788at2759"/>
<dbReference type="InterPro" id="IPR030382">
    <property type="entry name" value="MeTrfase_TRM5/TYW2"/>
</dbReference>
<evidence type="ECO:0000256" key="7">
    <source>
        <dbReference type="ARBA" id="ARBA00023128"/>
    </source>
</evidence>
<gene>
    <name evidence="10" type="primary">TRM5</name>
    <name evidence="12" type="ORF">SAPINGB_P004909</name>
</gene>
<comment type="subcellular location">
    <subcellularLocation>
        <location evidence="10">Mitochondrion matrix</location>
    </subcellularLocation>
    <subcellularLocation>
        <location evidence="10">Nucleus</location>
    </subcellularLocation>
    <subcellularLocation>
        <location evidence="10">Cytoplasm</location>
    </subcellularLocation>
    <text evidence="10">Predominantly in the mitochondria and in the nucleus.</text>
</comment>
<dbReference type="GO" id="GO:0005634">
    <property type="term" value="C:nucleus"/>
    <property type="evidence" value="ECO:0007669"/>
    <property type="project" value="UniProtKB-SubCell"/>
</dbReference>
<sequence>MFLRSAWRSVTSFASVAIITPINTPVWNSLRFVKMASAPVARPPIKNYHHSTRTERFLPPVDRTMTVLDKSFFHKEIPLVAIKLENPAFISNFARSYERFILKQHGVGHVVFLGSEENSGAKGILLAEQYTDAAEAEKQLVPEFSEILKQTPIAFVPYRLQLTYDFWKAEEILAAILPESLLEEIPVGFTIVGHVAHLNIRDQYLPYKFIIGQVVLDKNPRVRTVVNKLDAIDTVFRTFDMEVLAGERDFMVEQSESNCRFRFDFSKVYWNSRLHTEHDRLIRKFRKGEAVCDVFAGVGPFAVPAGKKHVLAFASDLNPESYKYLVSNIELNKVGAFVKPFCEDARTFIRDGVTALLDFEKETPTITIPPKGRVSRSKPEKNNQPEVIKVPRHYSHYVMNLPDTATEFLDSFIGLYNNEEIRQHAFGSTEADAVILPTIHVHCFHKHDPHVPEPSEAEVFEDLRARVSTKLNHEMKADELDIHSVRKVAPTKTMYCISFKLPLEVALTKPADIE</sequence>
<comment type="function">
    <text evidence="10">Specifically methylates the N1 position of guanosine-37 in various cytoplasmic and mitochondrial tRNAs. Methylation is not dependent on the nature of the nucleoside 5' of the target nucleoside. This is the first step in the biosynthesis of wybutosine (yW), a modified base adjacent to the anticodon of tRNAs and required for accurate decoding.</text>
</comment>
<dbReference type="AlphaFoldDB" id="A0A5E8C3A2"/>
<evidence type="ECO:0000313" key="12">
    <source>
        <dbReference type="EMBL" id="VVT56238.1"/>
    </source>
</evidence>
<feature type="binding site" evidence="10">
    <location>
        <position position="278"/>
    </location>
    <ligand>
        <name>S-adenosyl-L-methionine</name>
        <dbReference type="ChEBI" id="CHEBI:59789"/>
    </ligand>
</feature>
<dbReference type="PANTHER" id="PTHR23245:SF36">
    <property type="entry name" value="TRNA (GUANINE(37)-N1)-METHYLTRANSFERASE"/>
    <property type="match status" value="1"/>
</dbReference>
<comment type="subunit">
    <text evidence="10">Monomer.</text>
</comment>
<dbReference type="InterPro" id="IPR056743">
    <property type="entry name" value="TRM5-TYW2-like_MTfase"/>
</dbReference>